<gene>
    <name evidence="2" type="ORF">SAMN03159343_0455</name>
</gene>
<dbReference type="PANTHER" id="PTHR47245:SF2">
    <property type="entry name" value="PEPTIDYL-PROLYL CIS-TRANS ISOMERASE HP_0175-RELATED"/>
    <property type="match status" value="1"/>
</dbReference>
<keyword evidence="3" id="KW-1185">Reference proteome</keyword>
<dbReference type="OrthoDB" id="5194435at2"/>
<name>A0A1G4XBS6_9ACTN</name>
<dbReference type="GO" id="GO:0016853">
    <property type="term" value="F:isomerase activity"/>
    <property type="evidence" value="ECO:0007669"/>
    <property type="project" value="UniProtKB-KW"/>
</dbReference>
<dbReference type="Proteomes" id="UP000198981">
    <property type="component" value="Unassembled WGS sequence"/>
</dbReference>
<evidence type="ECO:0000313" key="3">
    <source>
        <dbReference type="Proteomes" id="UP000198981"/>
    </source>
</evidence>
<dbReference type="PANTHER" id="PTHR47245">
    <property type="entry name" value="PEPTIDYLPROLYL ISOMERASE"/>
    <property type="match status" value="1"/>
</dbReference>
<dbReference type="Pfam" id="PF13624">
    <property type="entry name" value="SurA_N_3"/>
    <property type="match status" value="1"/>
</dbReference>
<accession>A0A1G4XBS6</accession>
<dbReference type="SUPFAM" id="SSF109998">
    <property type="entry name" value="Triger factor/SurA peptide-binding domain-like"/>
    <property type="match status" value="1"/>
</dbReference>
<evidence type="ECO:0000256" key="1">
    <source>
        <dbReference type="SAM" id="SignalP"/>
    </source>
</evidence>
<protein>
    <submittedName>
        <fullName evidence="2">Peptidyl-prolyl cis-trans isomerase SurA</fullName>
    </submittedName>
</protein>
<dbReference type="STRING" id="1960309.SAMN03159343_0455"/>
<organism evidence="2 3">
    <name type="scientific">Klenkia marina</name>
    <dbReference type="NCBI Taxonomy" id="1960309"/>
    <lineage>
        <taxon>Bacteria</taxon>
        <taxon>Bacillati</taxon>
        <taxon>Actinomycetota</taxon>
        <taxon>Actinomycetes</taxon>
        <taxon>Geodermatophilales</taxon>
        <taxon>Geodermatophilaceae</taxon>
        <taxon>Klenkia</taxon>
    </lineage>
</organism>
<dbReference type="AlphaFoldDB" id="A0A1G4XBS6"/>
<evidence type="ECO:0000313" key="2">
    <source>
        <dbReference type="EMBL" id="SCX38607.1"/>
    </source>
</evidence>
<dbReference type="InterPro" id="IPR050245">
    <property type="entry name" value="PrsA_foldase"/>
</dbReference>
<proteinExistence type="predicted"/>
<keyword evidence="2" id="KW-0413">Isomerase</keyword>
<dbReference type="InterPro" id="IPR027304">
    <property type="entry name" value="Trigger_fact/SurA_dom_sf"/>
</dbReference>
<sequence>MRRRPLVSLLSLGMAGVAGLAGLAGCRTSPDVAVYVGEERVTVEQVRDAVDDGLADPDVAGYAAGLDDGAYTRQVLDLLIGERVYDAVEARYDVEVTPAQVEDRLEQLFDGQDADQVFAQLAQQQGLLPDDAREIVRQLLVREEVAEAEGLADLSDDGLQAAYEQARSAGRQFDFGYITVPDQATADAVVAQLRADPASYDALAAQYAGTYTVAPRLTTVDELPQVLAAPVQTVLPEGVFSLPVAETGGVVVGQVRFPAFEDLRADLDRQVRQAASQAAQPLVQDVEDGLDVTLNPRYGALEDGSVVADDGGVVRILDDAAAAAAATGAAAGD</sequence>
<dbReference type="PROSITE" id="PS51257">
    <property type="entry name" value="PROKAR_LIPOPROTEIN"/>
    <property type="match status" value="1"/>
</dbReference>
<keyword evidence="1" id="KW-0732">Signal</keyword>
<dbReference type="Gene3D" id="1.10.4030.10">
    <property type="entry name" value="Porin chaperone SurA, peptide-binding domain"/>
    <property type="match status" value="1"/>
</dbReference>
<feature type="signal peptide" evidence="1">
    <location>
        <begin position="1"/>
        <end position="20"/>
    </location>
</feature>
<reference evidence="3" key="1">
    <citation type="submission" date="2016-10" db="EMBL/GenBank/DDBJ databases">
        <authorList>
            <person name="Varghese N."/>
            <person name="Submissions S."/>
        </authorList>
    </citation>
    <scope>NUCLEOTIDE SEQUENCE [LARGE SCALE GENOMIC DNA]</scope>
    <source>
        <strain evidence="3">DSM 45722</strain>
    </source>
</reference>
<dbReference type="EMBL" id="FMUH01000001">
    <property type="protein sequence ID" value="SCX38607.1"/>
    <property type="molecule type" value="Genomic_DNA"/>
</dbReference>
<feature type="chain" id="PRO_5011648664" evidence="1">
    <location>
        <begin position="21"/>
        <end position="333"/>
    </location>
</feature>
<dbReference type="RefSeq" id="WP_133378959.1">
    <property type="nucleotide sequence ID" value="NZ_FMUH01000001.1"/>
</dbReference>